<dbReference type="OrthoDB" id="3787469at2"/>
<evidence type="ECO:0000313" key="3">
    <source>
        <dbReference type="EMBL" id="PWN01097.1"/>
    </source>
</evidence>
<keyword evidence="1" id="KW-0812">Transmembrane</keyword>
<evidence type="ECO:0000256" key="2">
    <source>
        <dbReference type="SAM" id="SignalP"/>
    </source>
</evidence>
<keyword evidence="4" id="KW-1185">Reference proteome</keyword>
<sequence>MPRILAYLVLLVAGVLSLPVAAAVFDGEGSENWILPAQLGGMAVIGALVGAVTPPLVGDGASGGKRVALGALVGVGAALVGVVLFFLLLNGFDGA</sequence>
<feature type="transmembrane region" description="Helical" evidence="1">
    <location>
        <begin position="69"/>
        <end position="89"/>
    </location>
</feature>
<keyword evidence="1" id="KW-1133">Transmembrane helix</keyword>
<dbReference type="AlphaFoldDB" id="A0A316TA33"/>
<gene>
    <name evidence="3" type="ORF">DJ010_19790</name>
</gene>
<reference evidence="3 4" key="1">
    <citation type="submission" date="2018-05" db="EMBL/GenBank/DDBJ databases">
        <title>Nocardioides silvaticus genome.</title>
        <authorList>
            <person name="Li C."/>
            <person name="Wang G."/>
        </authorList>
    </citation>
    <scope>NUCLEOTIDE SEQUENCE [LARGE SCALE GENOMIC DNA]</scope>
    <source>
        <strain evidence="3 4">CCTCC AB 2018079</strain>
    </source>
</reference>
<dbReference type="Proteomes" id="UP000245507">
    <property type="component" value="Unassembled WGS sequence"/>
</dbReference>
<keyword evidence="2" id="KW-0732">Signal</keyword>
<comment type="caution">
    <text evidence="3">The sequence shown here is derived from an EMBL/GenBank/DDBJ whole genome shotgun (WGS) entry which is preliminary data.</text>
</comment>
<feature type="chain" id="PRO_5016275456" description="Major facilitator superfamily (MFS) profile domain-containing protein" evidence="2">
    <location>
        <begin position="23"/>
        <end position="95"/>
    </location>
</feature>
<proteinExistence type="predicted"/>
<dbReference type="RefSeq" id="WP_109697021.1">
    <property type="nucleotide sequence ID" value="NZ_QGDD01000011.1"/>
</dbReference>
<feature type="transmembrane region" description="Helical" evidence="1">
    <location>
        <begin position="33"/>
        <end position="57"/>
    </location>
</feature>
<dbReference type="EMBL" id="QGDD01000011">
    <property type="protein sequence ID" value="PWN01097.1"/>
    <property type="molecule type" value="Genomic_DNA"/>
</dbReference>
<evidence type="ECO:0008006" key="5">
    <source>
        <dbReference type="Google" id="ProtNLM"/>
    </source>
</evidence>
<organism evidence="3 4">
    <name type="scientific">Nocardioides silvaticus</name>
    <dbReference type="NCBI Taxonomy" id="2201891"/>
    <lineage>
        <taxon>Bacteria</taxon>
        <taxon>Bacillati</taxon>
        <taxon>Actinomycetota</taxon>
        <taxon>Actinomycetes</taxon>
        <taxon>Propionibacteriales</taxon>
        <taxon>Nocardioidaceae</taxon>
        <taxon>Nocardioides</taxon>
    </lineage>
</organism>
<accession>A0A316TA33</accession>
<protein>
    <recommendedName>
        <fullName evidence="5">Major facilitator superfamily (MFS) profile domain-containing protein</fullName>
    </recommendedName>
</protein>
<evidence type="ECO:0000256" key="1">
    <source>
        <dbReference type="SAM" id="Phobius"/>
    </source>
</evidence>
<feature type="signal peptide" evidence="2">
    <location>
        <begin position="1"/>
        <end position="22"/>
    </location>
</feature>
<evidence type="ECO:0000313" key="4">
    <source>
        <dbReference type="Proteomes" id="UP000245507"/>
    </source>
</evidence>
<keyword evidence="1" id="KW-0472">Membrane</keyword>
<name>A0A316TA33_9ACTN</name>